<accession>A0A9P8TNR9</accession>
<dbReference type="Proteomes" id="UP000774326">
    <property type="component" value="Unassembled WGS sequence"/>
</dbReference>
<organism evidence="1 2">
    <name type="scientific">Wickerhamomyces pijperi</name>
    <name type="common">Yeast</name>
    <name type="synonym">Pichia pijperi</name>
    <dbReference type="NCBI Taxonomy" id="599730"/>
    <lineage>
        <taxon>Eukaryota</taxon>
        <taxon>Fungi</taxon>
        <taxon>Dikarya</taxon>
        <taxon>Ascomycota</taxon>
        <taxon>Saccharomycotina</taxon>
        <taxon>Saccharomycetes</taxon>
        <taxon>Phaffomycetales</taxon>
        <taxon>Wickerhamomycetaceae</taxon>
        <taxon>Wickerhamomyces</taxon>
    </lineage>
</organism>
<sequence>MSSDDRHLSLQIDQVKLQVLDLNRIRLRLVQFSQLEQQVVLNLCQVLDFVLIPTSLAAIFGLTTGHQPSFMDQRPIQSDDFDINVSLPSDVSSSLNIITNQRVPTGKLNSPFQILFVFNDIDRRSALGIHVTSSNLSNVERNLVLSSKSLLKKSSEAFFNDLIECFFLLIWSLSSFNSLEIVVSFSLSSFLWVCKWTTLSSLMFFWVCNWAKEDSISLSSSLSKAKASSSAEPPAPLRYCCLNDSYSFWSSSLICLPVALFLALN</sequence>
<protein>
    <submittedName>
        <fullName evidence="1">Uncharacterized protein</fullName>
    </submittedName>
</protein>
<name>A0A9P8TNR9_WICPI</name>
<gene>
    <name evidence="1" type="ORF">WICPIJ_003963</name>
</gene>
<dbReference type="EMBL" id="JAEUBG010002181">
    <property type="protein sequence ID" value="KAH3685086.1"/>
    <property type="molecule type" value="Genomic_DNA"/>
</dbReference>
<reference evidence="1" key="1">
    <citation type="journal article" date="2021" name="Open Biol.">
        <title>Shared evolutionary footprints suggest mitochondrial oxidative damage underlies multiple complex I losses in fungi.</title>
        <authorList>
            <person name="Schikora-Tamarit M.A."/>
            <person name="Marcet-Houben M."/>
            <person name="Nosek J."/>
            <person name="Gabaldon T."/>
        </authorList>
    </citation>
    <scope>NUCLEOTIDE SEQUENCE</scope>
    <source>
        <strain evidence="1">CBS2887</strain>
    </source>
</reference>
<dbReference type="AlphaFoldDB" id="A0A9P8TNR9"/>
<proteinExistence type="predicted"/>
<keyword evidence="2" id="KW-1185">Reference proteome</keyword>
<reference evidence="1" key="2">
    <citation type="submission" date="2021-01" db="EMBL/GenBank/DDBJ databases">
        <authorList>
            <person name="Schikora-Tamarit M.A."/>
        </authorList>
    </citation>
    <scope>NUCLEOTIDE SEQUENCE</scope>
    <source>
        <strain evidence="1">CBS2887</strain>
    </source>
</reference>
<evidence type="ECO:0000313" key="2">
    <source>
        <dbReference type="Proteomes" id="UP000774326"/>
    </source>
</evidence>
<evidence type="ECO:0000313" key="1">
    <source>
        <dbReference type="EMBL" id="KAH3685086.1"/>
    </source>
</evidence>
<comment type="caution">
    <text evidence="1">The sequence shown here is derived from an EMBL/GenBank/DDBJ whole genome shotgun (WGS) entry which is preliminary data.</text>
</comment>